<dbReference type="PROSITE" id="PS51257">
    <property type="entry name" value="PROKAR_LIPOPROTEIN"/>
    <property type="match status" value="1"/>
</dbReference>
<keyword evidence="5 8" id="KW-0812">Transmembrane</keyword>
<sequence length="374" mass="40636">MKSLRERLQQDLPYPVIVAAAWSACLILIAGGLMVVAKLLGRISMVLIPLAIALLICAMLDPMNRALHRRAHFSRGMAAFTSEVFFFSLVALAFTLAVERLTSGFRELLDGAQQGINQIINWLENGPLHVNVPHNSQLLERLDSFTRGGTESPLFSGAVKVGTTTADFFAGLLICLIATFFFLYQGKRIWDFLLLFLPSHARGPTHEAARRGWVSLGSYTRAQLAVAGINAIGIGFGAWILGLPLVIPITVIVYLMSFVPIVGAFLSGFVAVLIAFVDKGFWMALFMLAVVLIVHFIEANVLHPFLMGHAVSVHPLGVIVSVAAGTYLFGFPGALFAVPLVATLNSSVRYLVGQDPFPFLGQNFRPRTFGPPDS</sequence>
<dbReference type="GO" id="GO:0055085">
    <property type="term" value="P:transmembrane transport"/>
    <property type="evidence" value="ECO:0007669"/>
    <property type="project" value="TreeGrafter"/>
</dbReference>
<keyword evidence="7 8" id="KW-0472">Membrane</keyword>
<feature type="transmembrane region" description="Helical" evidence="8">
    <location>
        <begin position="318"/>
        <end position="342"/>
    </location>
</feature>
<dbReference type="GO" id="GO:0005886">
    <property type="term" value="C:plasma membrane"/>
    <property type="evidence" value="ECO:0007669"/>
    <property type="project" value="UniProtKB-SubCell"/>
</dbReference>
<protein>
    <submittedName>
        <fullName evidence="9">AI-2E family transporter</fullName>
    </submittedName>
</protein>
<evidence type="ECO:0000256" key="3">
    <source>
        <dbReference type="ARBA" id="ARBA00022448"/>
    </source>
</evidence>
<dbReference type="Proteomes" id="UP000516320">
    <property type="component" value="Chromosome"/>
</dbReference>
<dbReference type="RefSeq" id="WP_187974669.1">
    <property type="nucleotide sequence ID" value="NZ_CP046884.1"/>
</dbReference>
<keyword evidence="3" id="KW-0813">Transport</keyword>
<dbReference type="Pfam" id="PF01594">
    <property type="entry name" value="AI-2E_transport"/>
    <property type="match status" value="1"/>
</dbReference>
<keyword evidence="10" id="KW-1185">Reference proteome</keyword>
<dbReference type="AlphaFoldDB" id="A0A7H0SKY9"/>
<evidence type="ECO:0000256" key="7">
    <source>
        <dbReference type="ARBA" id="ARBA00023136"/>
    </source>
</evidence>
<proteinExistence type="inferred from homology"/>
<comment type="similarity">
    <text evidence="2">Belongs to the autoinducer-2 exporter (AI-2E) (TC 2.A.86) family.</text>
</comment>
<dbReference type="InterPro" id="IPR002549">
    <property type="entry name" value="AI-2E-like"/>
</dbReference>
<evidence type="ECO:0000256" key="8">
    <source>
        <dbReference type="SAM" id="Phobius"/>
    </source>
</evidence>
<gene>
    <name evidence="9" type="ORF">GP475_00150</name>
</gene>
<organism evidence="9 10">
    <name type="scientific">Corynebacterium poyangense</name>
    <dbReference type="NCBI Taxonomy" id="2684405"/>
    <lineage>
        <taxon>Bacteria</taxon>
        <taxon>Bacillati</taxon>
        <taxon>Actinomycetota</taxon>
        <taxon>Actinomycetes</taxon>
        <taxon>Mycobacteriales</taxon>
        <taxon>Corynebacteriaceae</taxon>
        <taxon>Corynebacterium</taxon>
    </lineage>
</organism>
<evidence type="ECO:0000256" key="6">
    <source>
        <dbReference type="ARBA" id="ARBA00022989"/>
    </source>
</evidence>
<reference evidence="9 10" key="1">
    <citation type="submission" date="2019-12" db="EMBL/GenBank/DDBJ databases">
        <title>Corynebacterium sp. nov., isolated from feces of the Anser Albifrons in China.</title>
        <authorList>
            <person name="Liu Q."/>
        </authorList>
    </citation>
    <scope>NUCLEOTIDE SEQUENCE [LARGE SCALE GENOMIC DNA]</scope>
    <source>
        <strain evidence="9 10">4H37-19</strain>
    </source>
</reference>
<feature type="transmembrane region" description="Helical" evidence="8">
    <location>
        <begin position="12"/>
        <end position="37"/>
    </location>
</feature>
<evidence type="ECO:0000313" key="10">
    <source>
        <dbReference type="Proteomes" id="UP000516320"/>
    </source>
</evidence>
<feature type="transmembrane region" description="Helical" evidence="8">
    <location>
        <begin position="168"/>
        <end position="184"/>
    </location>
</feature>
<feature type="transmembrane region" description="Helical" evidence="8">
    <location>
        <begin position="224"/>
        <end position="247"/>
    </location>
</feature>
<evidence type="ECO:0000256" key="1">
    <source>
        <dbReference type="ARBA" id="ARBA00004651"/>
    </source>
</evidence>
<dbReference type="PANTHER" id="PTHR21716:SF53">
    <property type="entry name" value="PERMEASE PERM-RELATED"/>
    <property type="match status" value="1"/>
</dbReference>
<accession>A0A7H0SKY9</accession>
<dbReference type="KEGG" id="cpoy:GP475_00150"/>
<evidence type="ECO:0000313" key="9">
    <source>
        <dbReference type="EMBL" id="QNQ89214.1"/>
    </source>
</evidence>
<feature type="transmembrane region" description="Helical" evidence="8">
    <location>
        <begin position="253"/>
        <end position="277"/>
    </location>
</feature>
<evidence type="ECO:0000256" key="2">
    <source>
        <dbReference type="ARBA" id="ARBA00009773"/>
    </source>
</evidence>
<comment type="subcellular location">
    <subcellularLocation>
        <location evidence="1">Cell membrane</location>
        <topology evidence="1">Multi-pass membrane protein</topology>
    </subcellularLocation>
</comment>
<keyword evidence="6 8" id="KW-1133">Transmembrane helix</keyword>
<dbReference type="PANTHER" id="PTHR21716">
    <property type="entry name" value="TRANSMEMBRANE PROTEIN"/>
    <property type="match status" value="1"/>
</dbReference>
<evidence type="ECO:0000256" key="4">
    <source>
        <dbReference type="ARBA" id="ARBA00022475"/>
    </source>
</evidence>
<name>A0A7H0SKY9_9CORY</name>
<evidence type="ECO:0000256" key="5">
    <source>
        <dbReference type="ARBA" id="ARBA00022692"/>
    </source>
</evidence>
<feature type="transmembrane region" description="Helical" evidence="8">
    <location>
        <begin position="43"/>
        <end position="64"/>
    </location>
</feature>
<feature type="transmembrane region" description="Helical" evidence="8">
    <location>
        <begin position="284"/>
        <end position="306"/>
    </location>
</feature>
<keyword evidence="4" id="KW-1003">Cell membrane</keyword>
<feature type="transmembrane region" description="Helical" evidence="8">
    <location>
        <begin position="76"/>
        <end position="98"/>
    </location>
</feature>
<dbReference type="EMBL" id="CP046884">
    <property type="protein sequence ID" value="QNQ89214.1"/>
    <property type="molecule type" value="Genomic_DNA"/>
</dbReference>